<dbReference type="InterPro" id="IPR006686">
    <property type="entry name" value="MscS_channel_CS"/>
</dbReference>
<evidence type="ECO:0000313" key="11">
    <source>
        <dbReference type="Proteomes" id="UP000012073"/>
    </source>
</evidence>
<evidence type="ECO:0000256" key="4">
    <source>
        <dbReference type="ARBA" id="ARBA00022692"/>
    </source>
</evidence>
<dbReference type="InterPro" id="IPR010920">
    <property type="entry name" value="LSM_dom_sf"/>
</dbReference>
<keyword evidence="3" id="KW-1003">Cell membrane</keyword>
<dbReference type="Gramene" id="CDF35362">
    <property type="protein sequence ID" value="CDF35362"/>
    <property type="gene ID" value="CHC_T00003417001"/>
</dbReference>
<dbReference type="InterPro" id="IPR011014">
    <property type="entry name" value="MscS_channel_TM-2"/>
</dbReference>
<evidence type="ECO:0000256" key="5">
    <source>
        <dbReference type="ARBA" id="ARBA00022989"/>
    </source>
</evidence>
<feature type="region of interest" description="Disordered" evidence="7">
    <location>
        <begin position="487"/>
        <end position="555"/>
    </location>
</feature>
<dbReference type="AlphaFoldDB" id="R7QA09"/>
<dbReference type="SUPFAM" id="SSF50182">
    <property type="entry name" value="Sm-like ribonucleoproteins"/>
    <property type="match status" value="1"/>
</dbReference>
<dbReference type="Pfam" id="PF21088">
    <property type="entry name" value="MS_channel_1st"/>
    <property type="match status" value="1"/>
</dbReference>
<dbReference type="PANTHER" id="PTHR43634">
    <property type="entry name" value="OW CONDUCTANCE MECHANOSENSITIVE CHANNEL"/>
    <property type="match status" value="1"/>
</dbReference>
<dbReference type="OMA" id="PPESACC"/>
<evidence type="ECO:0000259" key="8">
    <source>
        <dbReference type="Pfam" id="PF00924"/>
    </source>
</evidence>
<feature type="domain" description="Mechanosensitive ion channel transmembrane helices 2/3" evidence="9">
    <location>
        <begin position="144"/>
        <end position="175"/>
    </location>
</feature>
<feature type="domain" description="Mechanosensitive ion channel MscS" evidence="8">
    <location>
        <begin position="177"/>
        <end position="247"/>
    </location>
</feature>
<accession>R7QA09</accession>
<evidence type="ECO:0000256" key="2">
    <source>
        <dbReference type="ARBA" id="ARBA00008017"/>
    </source>
</evidence>
<comment type="similarity">
    <text evidence="2">Belongs to the MscS (TC 1.A.23) family.</text>
</comment>
<dbReference type="Gene3D" id="1.10.287.1260">
    <property type="match status" value="1"/>
</dbReference>
<feature type="compositionally biased region" description="Polar residues" evidence="7">
    <location>
        <begin position="670"/>
        <end position="692"/>
    </location>
</feature>
<evidence type="ECO:0000256" key="3">
    <source>
        <dbReference type="ARBA" id="ARBA00022475"/>
    </source>
</evidence>
<dbReference type="GeneID" id="17322893"/>
<evidence type="ECO:0000256" key="1">
    <source>
        <dbReference type="ARBA" id="ARBA00004651"/>
    </source>
</evidence>
<dbReference type="SUPFAM" id="SSF82689">
    <property type="entry name" value="Mechanosensitive channel protein MscS (YggB), C-terminal domain"/>
    <property type="match status" value="1"/>
</dbReference>
<evidence type="ECO:0000259" key="9">
    <source>
        <dbReference type="Pfam" id="PF21088"/>
    </source>
</evidence>
<gene>
    <name evidence="10" type="ORF">CHC_T00003417001</name>
</gene>
<keyword evidence="4" id="KW-0812">Transmembrane</keyword>
<dbReference type="STRING" id="2769.R7QA09"/>
<dbReference type="Gene3D" id="2.30.30.60">
    <property type="match status" value="1"/>
</dbReference>
<feature type="region of interest" description="Disordered" evidence="7">
    <location>
        <begin position="434"/>
        <end position="464"/>
    </location>
</feature>
<dbReference type="GO" id="GO:0005886">
    <property type="term" value="C:plasma membrane"/>
    <property type="evidence" value="ECO:0007669"/>
    <property type="project" value="UniProtKB-SubCell"/>
</dbReference>
<dbReference type="PANTHER" id="PTHR43634:SF2">
    <property type="entry name" value="LOW CONDUCTANCE MECHANOSENSITIVE CHANNEL YNAI"/>
    <property type="match status" value="1"/>
</dbReference>
<protein>
    <submittedName>
        <fullName evidence="10">Uncharacterized protein</fullName>
    </submittedName>
</protein>
<keyword evidence="5" id="KW-1133">Transmembrane helix</keyword>
<dbReference type="InterPro" id="IPR023408">
    <property type="entry name" value="MscS_beta-dom_sf"/>
</dbReference>
<reference evidence="11" key="1">
    <citation type="journal article" date="2013" name="Proc. Natl. Acad. Sci. U.S.A.">
        <title>Genome structure and metabolic features in the red seaweed Chondrus crispus shed light on evolution of the Archaeplastida.</title>
        <authorList>
            <person name="Collen J."/>
            <person name="Porcel B."/>
            <person name="Carre W."/>
            <person name="Ball S.G."/>
            <person name="Chaparro C."/>
            <person name="Tonon T."/>
            <person name="Barbeyron T."/>
            <person name="Michel G."/>
            <person name="Noel B."/>
            <person name="Valentin K."/>
            <person name="Elias M."/>
            <person name="Artiguenave F."/>
            <person name="Arun A."/>
            <person name="Aury J.M."/>
            <person name="Barbosa-Neto J.F."/>
            <person name="Bothwell J.H."/>
            <person name="Bouget F.Y."/>
            <person name="Brillet L."/>
            <person name="Cabello-Hurtado F."/>
            <person name="Capella-Gutierrez S."/>
            <person name="Charrier B."/>
            <person name="Cladiere L."/>
            <person name="Cock J.M."/>
            <person name="Coelho S.M."/>
            <person name="Colleoni C."/>
            <person name="Czjzek M."/>
            <person name="Da Silva C."/>
            <person name="Delage L."/>
            <person name="Denoeud F."/>
            <person name="Deschamps P."/>
            <person name="Dittami S.M."/>
            <person name="Gabaldon T."/>
            <person name="Gachon C.M."/>
            <person name="Groisillier A."/>
            <person name="Herve C."/>
            <person name="Jabbari K."/>
            <person name="Katinka M."/>
            <person name="Kloareg B."/>
            <person name="Kowalczyk N."/>
            <person name="Labadie K."/>
            <person name="Leblanc C."/>
            <person name="Lopez P.J."/>
            <person name="McLachlan D.H."/>
            <person name="Meslet-Cladiere L."/>
            <person name="Moustafa A."/>
            <person name="Nehr Z."/>
            <person name="Nyvall Collen P."/>
            <person name="Panaud O."/>
            <person name="Partensky F."/>
            <person name="Poulain J."/>
            <person name="Rensing S.A."/>
            <person name="Rousvoal S."/>
            <person name="Samson G."/>
            <person name="Symeonidi A."/>
            <person name="Weissenbach J."/>
            <person name="Zambounis A."/>
            <person name="Wincker P."/>
            <person name="Boyen C."/>
        </authorList>
    </citation>
    <scope>NUCLEOTIDE SEQUENCE [LARGE SCALE GENOMIC DNA]</scope>
    <source>
        <strain evidence="11">cv. Stackhouse</strain>
    </source>
</reference>
<dbReference type="KEGG" id="ccp:CHC_T00003417001"/>
<dbReference type="Pfam" id="PF00924">
    <property type="entry name" value="MS_channel_2nd"/>
    <property type="match status" value="1"/>
</dbReference>
<keyword evidence="11" id="KW-1185">Reference proteome</keyword>
<feature type="compositionally biased region" description="Polar residues" evidence="7">
    <location>
        <begin position="758"/>
        <end position="773"/>
    </location>
</feature>
<dbReference type="GO" id="GO:0055085">
    <property type="term" value="P:transmembrane transport"/>
    <property type="evidence" value="ECO:0007669"/>
    <property type="project" value="InterPro"/>
</dbReference>
<dbReference type="SUPFAM" id="SSF82861">
    <property type="entry name" value="Mechanosensitive channel protein MscS (YggB), transmembrane region"/>
    <property type="match status" value="1"/>
</dbReference>
<evidence type="ECO:0000256" key="7">
    <source>
        <dbReference type="SAM" id="MobiDB-lite"/>
    </source>
</evidence>
<dbReference type="InterPro" id="IPR006685">
    <property type="entry name" value="MscS_channel_2nd"/>
</dbReference>
<dbReference type="InterPro" id="IPR011066">
    <property type="entry name" value="MscS_channel_C_sf"/>
</dbReference>
<dbReference type="PROSITE" id="PS01246">
    <property type="entry name" value="UPF0003"/>
    <property type="match status" value="1"/>
</dbReference>
<sequence length="779" mass="83549">MPSKRETVLFAWEVTLVIALLLLLRAGVSSTLKWIHNRLNATRGLKSNIPYEVSVFECMQRPLEFLSLFTVGTALAEAISRPLAAIGLLKHIRVLRELGIIISAAWFLLRWIDRIRSRFAVAKGIDKAQVDATSRIATVATFIGSLLISLDTIGINVQTVLAFGGIGGVAIGFAGREIISNFFGGFMIYVTRPFSVGEWVRSIEEKELNGTVEDIGWYLTRVRTWDKRPLYIPNSRFSTLIVENGSRMDNRRILHTLHLRHEDMPVVPTIVAAIEALMMGHQELDPRQHRLAYVDSFGEYSVRVWISCYTKSVFLYDFRRVQQDILVRCYEIIRANGAKLATINTRDVRPGVDTDRYGPFGAKASFPDISNATQRIQTPQPDLSRVPVNNDVPQAQQYGPAPVVRFHNIESGVDFSLVDPNTANGVPAGVPWNTPAPPVSVPSNAATDPGAMNDYTAESAPHRSTSEAAVAAAAAALTAARRNAARIVDNEKTATQQPLRPIESGDSAGAPPEPTPATTAPVGQMNITGAKPPRGTQAKSVSLSGPPGTEAVKWNEGKEDAVTKNLQVTPAVNEELTTPSMPLVSNQPITASPGEMKITKGRKPAQITTPVDPEGEVVEPMDRSSPQATDGRVDGIKVSTASAEVRPIAITKSQMNRSVGKPATAGGTAKPSTNIKAAAQSGSKASPGTVQTDGRGGARGQATPAPRGNVQSSPGQASTIQQNAPTNPPAPLGEMNISKARKPVPLPPTSTDPDVINGTRTEAVTSQPSNSADEQTEEG</sequence>
<feature type="region of interest" description="Disordered" evidence="7">
    <location>
        <begin position="593"/>
        <end position="779"/>
    </location>
</feature>
<proteinExistence type="inferred from homology"/>
<dbReference type="InterPro" id="IPR049142">
    <property type="entry name" value="MS_channel_1st"/>
</dbReference>
<organism evidence="10 11">
    <name type="scientific">Chondrus crispus</name>
    <name type="common">Carrageen Irish moss</name>
    <name type="synonym">Polymorpha crispa</name>
    <dbReference type="NCBI Taxonomy" id="2769"/>
    <lineage>
        <taxon>Eukaryota</taxon>
        <taxon>Rhodophyta</taxon>
        <taxon>Florideophyceae</taxon>
        <taxon>Rhodymeniophycidae</taxon>
        <taxon>Gigartinales</taxon>
        <taxon>Gigartinaceae</taxon>
        <taxon>Chondrus</taxon>
    </lineage>
</organism>
<name>R7QA09_CHOCR</name>
<comment type="subcellular location">
    <subcellularLocation>
        <location evidence="1">Cell membrane</location>
        <topology evidence="1">Multi-pass membrane protein</topology>
    </subcellularLocation>
</comment>
<evidence type="ECO:0000256" key="6">
    <source>
        <dbReference type="ARBA" id="ARBA00023136"/>
    </source>
</evidence>
<dbReference type="RefSeq" id="XP_005715181.1">
    <property type="nucleotide sequence ID" value="XM_005715124.1"/>
</dbReference>
<dbReference type="InterPro" id="IPR045042">
    <property type="entry name" value="YnaI-like"/>
</dbReference>
<dbReference type="Proteomes" id="UP000012073">
    <property type="component" value="Unassembled WGS sequence"/>
</dbReference>
<dbReference type="EMBL" id="HG001729">
    <property type="protein sequence ID" value="CDF35362.1"/>
    <property type="molecule type" value="Genomic_DNA"/>
</dbReference>
<keyword evidence="6" id="KW-0472">Membrane</keyword>
<evidence type="ECO:0000313" key="10">
    <source>
        <dbReference type="EMBL" id="CDF35362.1"/>
    </source>
</evidence>
<feature type="compositionally biased region" description="Polar residues" evidence="7">
    <location>
        <begin position="709"/>
        <end position="725"/>
    </location>
</feature>
<dbReference type="OrthoDB" id="431980at2759"/>